<accession>A0A9E7F5F6</accession>
<feature type="region of interest" description="Disordered" evidence="1">
    <location>
        <begin position="1"/>
        <end position="55"/>
    </location>
</feature>
<name>A0A9E7F5F6_9LILI</name>
<sequence>DARRGGTQPEQADERASPRAQVSHARLIRSKGRSSIHHRRSHRVREGVGATPAMFGVPKVTKALRRCHSIHTFPSPAPTKSSSSTSTRDGGEPVLPRRHRGQASGFRRHDHDPLSPPARAASSRPSPLSRTYSSPFSTPTSAPSSKPSSTPSTPR</sequence>
<feature type="non-terminal residue" evidence="2">
    <location>
        <position position="1"/>
    </location>
</feature>
<reference evidence="2" key="1">
    <citation type="submission" date="2022-05" db="EMBL/GenBank/DDBJ databases">
        <title>The Musa troglodytarum L. genome provides insights into the mechanism of non-climacteric behaviour and enrichment of carotenoids.</title>
        <authorList>
            <person name="Wang J."/>
        </authorList>
    </citation>
    <scope>NUCLEOTIDE SEQUENCE</scope>
    <source>
        <tissue evidence="2">Leaf</tissue>
    </source>
</reference>
<feature type="compositionally biased region" description="Basic residues" evidence="1">
    <location>
        <begin position="26"/>
        <end position="43"/>
    </location>
</feature>
<feature type="compositionally biased region" description="Low complexity" evidence="1">
    <location>
        <begin position="78"/>
        <end position="87"/>
    </location>
</feature>
<evidence type="ECO:0000313" key="2">
    <source>
        <dbReference type="EMBL" id="URD88955.1"/>
    </source>
</evidence>
<dbReference type="Proteomes" id="UP001055439">
    <property type="component" value="Chromosome 2"/>
</dbReference>
<organism evidence="2 3">
    <name type="scientific">Musa troglodytarum</name>
    <name type="common">fe'i banana</name>
    <dbReference type="NCBI Taxonomy" id="320322"/>
    <lineage>
        <taxon>Eukaryota</taxon>
        <taxon>Viridiplantae</taxon>
        <taxon>Streptophyta</taxon>
        <taxon>Embryophyta</taxon>
        <taxon>Tracheophyta</taxon>
        <taxon>Spermatophyta</taxon>
        <taxon>Magnoliopsida</taxon>
        <taxon>Liliopsida</taxon>
        <taxon>Zingiberales</taxon>
        <taxon>Musaceae</taxon>
        <taxon>Musa</taxon>
    </lineage>
</organism>
<feature type="region of interest" description="Disordered" evidence="1">
    <location>
        <begin position="69"/>
        <end position="155"/>
    </location>
</feature>
<keyword evidence="3" id="KW-1185">Reference proteome</keyword>
<dbReference type="AlphaFoldDB" id="A0A9E7F5F6"/>
<proteinExistence type="predicted"/>
<gene>
    <name evidence="2" type="ORF">MUK42_27200</name>
</gene>
<dbReference type="EMBL" id="CP097504">
    <property type="protein sequence ID" value="URD88955.1"/>
    <property type="molecule type" value="Genomic_DNA"/>
</dbReference>
<protein>
    <submittedName>
        <fullName evidence="2">Uncharacterized protein</fullName>
    </submittedName>
</protein>
<evidence type="ECO:0000313" key="3">
    <source>
        <dbReference type="Proteomes" id="UP001055439"/>
    </source>
</evidence>
<evidence type="ECO:0000256" key="1">
    <source>
        <dbReference type="SAM" id="MobiDB-lite"/>
    </source>
</evidence>
<feature type="compositionally biased region" description="Low complexity" evidence="1">
    <location>
        <begin position="117"/>
        <end position="155"/>
    </location>
</feature>